<accession>A0A192A527</accession>
<dbReference type="Gene3D" id="3.55.50.10">
    <property type="entry name" value="Baseplate protein-like domains"/>
    <property type="match status" value="1"/>
</dbReference>
<protein>
    <submittedName>
        <fullName evidence="1">Uncharacterized protein</fullName>
    </submittedName>
</protein>
<dbReference type="RefSeq" id="WP_064808050.1">
    <property type="nucleotide sequence ID" value="NZ_CP016023.1"/>
</dbReference>
<gene>
    <name evidence="1" type="ORF">A9Y76_23415</name>
</gene>
<dbReference type="SUPFAM" id="SSF69279">
    <property type="entry name" value="Phage tail proteins"/>
    <property type="match status" value="1"/>
</dbReference>
<evidence type="ECO:0000313" key="2">
    <source>
        <dbReference type="Proteomes" id="UP000078572"/>
    </source>
</evidence>
<dbReference type="GeneID" id="61528994"/>
<keyword evidence="2" id="KW-1185">Reference proteome</keyword>
<organism evidence="1 2">
    <name type="scientific">Ralstonia insidiosa</name>
    <dbReference type="NCBI Taxonomy" id="190721"/>
    <lineage>
        <taxon>Bacteria</taxon>
        <taxon>Pseudomonadati</taxon>
        <taxon>Pseudomonadota</taxon>
        <taxon>Betaproteobacteria</taxon>
        <taxon>Burkholderiales</taxon>
        <taxon>Burkholderiaceae</taxon>
        <taxon>Ralstonia</taxon>
    </lineage>
</organism>
<dbReference type="OrthoDB" id="8586932at2"/>
<dbReference type="InterPro" id="IPR023399">
    <property type="entry name" value="Baseplate-like_2-layer_sand"/>
</dbReference>
<dbReference type="Pfam" id="PF05954">
    <property type="entry name" value="Phage_GPD"/>
    <property type="match status" value="1"/>
</dbReference>
<dbReference type="Gene3D" id="3.30.1920.10">
    <property type="entry name" value="Baseplate protein-like domains - 2 layer sandwich fold"/>
    <property type="match status" value="1"/>
</dbReference>
<dbReference type="Proteomes" id="UP000078572">
    <property type="component" value="Chromosome 2"/>
</dbReference>
<reference evidence="2" key="1">
    <citation type="submission" date="2016-06" db="EMBL/GenBank/DDBJ databases">
        <authorList>
            <person name="Xu Y."/>
            <person name="Nagy A."/>
            <person name="Yan X."/>
            <person name="Kim S.W."/>
            <person name="Haley B."/>
            <person name="Liu N.T."/>
            <person name="Nou X."/>
        </authorList>
    </citation>
    <scope>NUCLEOTIDE SEQUENCE [LARGE SCALE GENOMIC DNA]</scope>
    <source>
        <strain evidence="2">ATCC 49129</strain>
    </source>
</reference>
<sequence>MSLNTLPVVPEVRQPCTVVKVGGERAPACVSWSIQSNSYEQADTFQVTFAASALPPDRDANWFSSQLDLLVEIFAGFPKNPLQYDESNLQSRIYGRVDSVEFDPVSAQLTLSGRDLTALFIDEQVTLLFQNMTASKVAAALATAHGLQTVGPETKRLIGKQYAHDNVSLTTQRTEWDLLAALAREEGFVCSVSGKTLYFGPRLQGPVLPYELRWGRDERGNPAANVSSLQLSRDLTVAKGVTVEAKSWHAKQGKSFVARYSNAPDGGKGKKPTHTVQRNGLDQAGVQRLAKQKHDEVAQHEMKLRARLPADELLSPTDIIRLTGTGTNFDQDYLIDSITRSMSLGEGYVMDVSAKNINKDTSQ</sequence>
<dbReference type="Gene3D" id="2.30.300.10">
    <property type="entry name" value="Baseplate protein-like domain - beta roll fold"/>
    <property type="match status" value="1"/>
</dbReference>
<dbReference type="AlphaFoldDB" id="A0A192A527"/>
<name>A0A192A527_9RALS</name>
<evidence type="ECO:0000313" key="1">
    <source>
        <dbReference type="EMBL" id="ANJ75448.1"/>
    </source>
</evidence>
<proteinExistence type="predicted"/>
<dbReference type="EMBL" id="CP016023">
    <property type="protein sequence ID" value="ANJ75448.1"/>
    <property type="molecule type" value="Genomic_DNA"/>
</dbReference>